<dbReference type="EMBL" id="JXKM01000017">
    <property type="protein sequence ID" value="OJG33754.1"/>
    <property type="molecule type" value="Genomic_DNA"/>
</dbReference>
<gene>
    <name evidence="2" type="ORF">RV00_GL001008</name>
</gene>
<evidence type="ECO:0000256" key="1">
    <source>
        <dbReference type="SAM" id="Phobius"/>
    </source>
</evidence>
<dbReference type="Proteomes" id="UP000183700">
    <property type="component" value="Unassembled WGS sequence"/>
</dbReference>
<organism evidence="2 3">
    <name type="scientific">Enterococcus devriesei</name>
    <dbReference type="NCBI Taxonomy" id="319970"/>
    <lineage>
        <taxon>Bacteria</taxon>
        <taxon>Bacillati</taxon>
        <taxon>Bacillota</taxon>
        <taxon>Bacilli</taxon>
        <taxon>Lactobacillales</taxon>
        <taxon>Enterococcaceae</taxon>
        <taxon>Enterococcus</taxon>
    </lineage>
</organism>
<dbReference type="AlphaFoldDB" id="A0A1L8SPK0"/>
<protein>
    <submittedName>
        <fullName evidence="2">Uncharacterized protein</fullName>
    </submittedName>
</protein>
<sequence>MSALFLCPIFERNEYMIKTILGVLVLTPLGAFSIYVTAIILKEMVKQLKK</sequence>
<proteinExistence type="predicted"/>
<name>A0A1L8SPK0_9ENTE</name>
<keyword evidence="1" id="KW-0472">Membrane</keyword>
<keyword evidence="3" id="KW-1185">Reference proteome</keyword>
<comment type="caution">
    <text evidence="2">The sequence shown here is derived from an EMBL/GenBank/DDBJ whole genome shotgun (WGS) entry which is preliminary data.</text>
</comment>
<keyword evidence="1" id="KW-0812">Transmembrane</keyword>
<evidence type="ECO:0000313" key="3">
    <source>
        <dbReference type="Proteomes" id="UP000183700"/>
    </source>
</evidence>
<reference evidence="2 3" key="1">
    <citation type="submission" date="2014-12" db="EMBL/GenBank/DDBJ databases">
        <title>Draft genome sequences of 29 type strains of Enterococci.</title>
        <authorList>
            <person name="Zhong Z."/>
            <person name="Sun Z."/>
            <person name="Liu W."/>
            <person name="Zhang W."/>
            <person name="Zhang H."/>
        </authorList>
    </citation>
    <scope>NUCLEOTIDE SEQUENCE [LARGE SCALE GENOMIC DNA]</scope>
    <source>
        <strain evidence="2 3">DSM 22802</strain>
    </source>
</reference>
<dbReference type="STRING" id="319970.RV00_GL001008"/>
<keyword evidence="1" id="KW-1133">Transmembrane helix</keyword>
<accession>A0A1L8SPK0</accession>
<evidence type="ECO:0000313" key="2">
    <source>
        <dbReference type="EMBL" id="OJG33754.1"/>
    </source>
</evidence>
<feature type="transmembrane region" description="Helical" evidence="1">
    <location>
        <begin position="20"/>
        <end position="41"/>
    </location>
</feature>